<protein>
    <submittedName>
        <fullName evidence="2">Uncharacterized protein</fullName>
    </submittedName>
</protein>
<sequence>MLSFRVLLSVNVQAMQYQRNFDEASYLSKPQLYGGFGGFREHGRAFFTASQRQRMDLVSLFQCLILPWALFCFTYAVMSFNLHYSRAWLCYLLTTLGLLPVIASGIMALHTVWQKIRPDKQVHEPKWFVFLFVTMLVAWILGMVLGRLNFWTNMDPYYNYLNLNQYRSVNPATMRGQQLMDAGRVHFTNASRLDLRRSMGFKNLDVYCVAPVSVTGAASGTLLPLSSYDFWAVGLGCCSGNTADFHCGDYMNPNAHGGLRLLKDKERDFFRLAVRQAESAYNIKATHPLFFYWSEDPTSEMSTFKDEGYKFYLIGMLVHFAWQLLSVCLAASGFSKLGQI</sequence>
<keyword evidence="1" id="KW-0812">Transmembrane</keyword>
<dbReference type="AlphaFoldDB" id="A0A7S1LAY9"/>
<feature type="transmembrane region" description="Helical" evidence="1">
    <location>
        <begin position="88"/>
        <end position="107"/>
    </location>
</feature>
<feature type="transmembrane region" description="Helical" evidence="1">
    <location>
        <begin position="311"/>
        <end position="334"/>
    </location>
</feature>
<evidence type="ECO:0000313" key="2">
    <source>
        <dbReference type="EMBL" id="CAD9098754.1"/>
    </source>
</evidence>
<keyword evidence="1" id="KW-1133">Transmembrane helix</keyword>
<evidence type="ECO:0000256" key="1">
    <source>
        <dbReference type="SAM" id="Phobius"/>
    </source>
</evidence>
<name>A0A7S1LAY9_ALECA</name>
<feature type="transmembrane region" description="Helical" evidence="1">
    <location>
        <begin position="57"/>
        <end position="76"/>
    </location>
</feature>
<keyword evidence="1" id="KW-0472">Membrane</keyword>
<gene>
    <name evidence="2" type="ORF">ACAT0790_LOCUS6297</name>
</gene>
<organism evidence="2">
    <name type="scientific">Alexandrium catenella</name>
    <name type="common">Red tide dinoflagellate</name>
    <name type="synonym">Gonyaulax catenella</name>
    <dbReference type="NCBI Taxonomy" id="2925"/>
    <lineage>
        <taxon>Eukaryota</taxon>
        <taxon>Sar</taxon>
        <taxon>Alveolata</taxon>
        <taxon>Dinophyceae</taxon>
        <taxon>Gonyaulacales</taxon>
        <taxon>Pyrocystaceae</taxon>
        <taxon>Alexandrium</taxon>
    </lineage>
</organism>
<dbReference type="EMBL" id="HBGE01010767">
    <property type="protein sequence ID" value="CAD9098754.1"/>
    <property type="molecule type" value="Transcribed_RNA"/>
</dbReference>
<feature type="transmembrane region" description="Helical" evidence="1">
    <location>
        <begin position="127"/>
        <end position="146"/>
    </location>
</feature>
<reference evidence="2" key="1">
    <citation type="submission" date="2021-01" db="EMBL/GenBank/DDBJ databases">
        <authorList>
            <person name="Corre E."/>
            <person name="Pelletier E."/>
            <person name="Niang G."/>
            <person name="Scheremetjew M."/>
            <person name="Finn R."/>
            <person name="Kale V."/>
            <person name="Holt S."/>
            <person name="Cochrane G."/>
            <person name="Meng A."/>
            <person name="Brown T."/>
            <person name="Cohen L."/>
        </authorList>
    </citation>
    <scope>NUCLEOTIDE SEQUENCE</scope>
    <source>
        <strain evidence="2">OF101</strain>
    </source>
</reference>
<accession>A0A7S1LAY9</accession>
<proteinExistence type="predicted"/>